<keyword evidence="1 2" id="KW-0732">Signal</keyword>
<evidence type="ECO:0000256" key="1">
    <source>
        <dbReference type="ARBA" id="ARBA00022729"/>
    </source>
</evidence>
<dbReference type="InterPro" id="IPR019207">
    <property type="entry name" value="DUF2092"/>
</dbReference>
<evidence type="ECO:0000313" key="4">
    <source>
        <dbReference type="Proteomes" id="UP001251085"/>
    </source>
</evidence>
<dbReference type="RefSeq" id="WP_311759118.1">
    <property type="nucleotide sequence ID" value="NZ_JAVRQI010000006.1"/>
</dbReference>
<dbReference type="Pfam" id="PF09865">
    <property type="entry name" value="DUF2092"/>
    <property type="match status" value="1"/>
</dbReference>
<feature type="chain" id="PRO_5047415414" evidence="2">
    <location>
        <begin position="23"/>
        <end position="253"/>
    </location>
</feature>
<name>A0ABU3ECZ8_9RHOB</name>
<reference evidence="4" key="1">
    <citation type="submission" date="2023-07" db="EMBL/GenBank/DDBJ databases">
        <title>Characterization of two Paracoccaceae strains isolated from Phycosphere and proposal of Xinfangfangia lacusdiani sp. nov.</title>
        <authorList>
            <person name="Deng Y."/>
            <person name="Zhang Y.Q."/>
        </authorList>
    </citation>
    <scope>NUCLEOTIDE SEQUENCE [LARGE SCALE GENOMIC DNA]</scope>
    <source>
        <strain evidence="4">CPCC 101403</strain>
    </source>
</reference>
<accession>A0ABU3ECZ8</accession>
<evidence type="ECO:0000256" key="2">
    <source>
        <dbReference type="SAM" id="SignalP"/>
    </source>
</evidence>
<dbReference type="SUPFAM" id="SSF89392">
    <property type="entry name" value="Prokaryotic lipoproteins and lipoprotein localization factors"/>
    <property type="match status" value="1"/>
</dbReference>
<comment type="caution">
    <text evidence="3">The sequence shown here is derived from an EMBL/GenBank/DDBJ whole genome shotgun (WGS) entry which is preliminary data.</text>
</comment>
<keyword evidence="4" id="KW-1185">Reference proteome</keyword>
<gene>
    <name evidence="3" type="ORF">RM190_09145</name>
</gene>
<dbReference type="Proteomes" id="UP001251085">
    <property type="component" value="Unassembled WGS sequence"/>
</dbReference>
<feature type="signal peptide" evidence="2">
    <location>
        <begin position="1"/>
        <end position="22"/>
    </location>
</feature>
<protein>
    <submittedName>
        <fullName evidence="3">DUF2092 domain-containing protein</fullName>
    </submittedName>
</protein>
<dbReference type="InterPro" id="IPR029046">
    <property type="entry name" value="LolA/LolB/LppX"/>
</dbReference>
<dbReference type="EMBL" id="JAVRQI010000006">
    <property type="protein sequence ID" value="MDT1062020.1"/>
    <property type="molecule type" value="Genomic_DNA"/>
</dbReference>
<proteinExistence type="predicted"/>
<evidence type="ECO:0000313" key="3">
    <source>
        <dbReference type="EMBL" id="MDT1062020.1"/>
    </source>
</evidence>
<sequence length="253" mass="28181">MRLRKRLVLGILLAAMSGPTWAEDAVEPAAIDALRKMGAHLATLDRFAVQADTEMEIVLDDEQKLLIGGEITYQVSRPDHLRVDLVTDVVKRQLYYDGKQAAFVAPEEAYYALIENPPSTIHDLLAEAAQKYALSFPAADLFEWGTPDEPVDEVTEAFLVGKATIAGQETDHWAFRTEDQDWEVWIGTQGSPLPLRVSLTDRHDPARPRYIATYAWTEQGEFGDDIFNYAPPEGARRIDFLAAAPPDDAGKQP</sequence>
<organism evidence="3 4">
    <name type="scientific">Paracoccus broussonetiae</name>
    <dbReference type="NCBI Taxonomy" id="3075834"/>
    <lineage>
        <taxon>Bacteria</taxon>
        <taxon>Pseudomonadati</taxon>
        <taxon>Pseudomonadota</taxon>
        <taxon>Alphaproteobacteria</taxon>
        <taxon>Rhodobacterales</taxon>
        <taxon>Paracoccaceae</taxon>
        <taxon>Paracoccus</taxon>
    </lineage>
</organism>